<dbReference type="Pfam" id="PF04828">
    <property type="entry name" value="GFA"/>
    <property type="match status" value="1"/>
</dbReference>
<evidence type="ECO:0000259" key="5">
    <source>
        <dbReference type="PROSITE" id="PS51891"/>
    </source>
</evidence>
<dbReference type="PANTHER" id="PTHR33337">
    <property type="entry name" value="GFA DOMAIN-CONTAINING PROTEIN"/>
    <property type="match status" value="1"/>
</dbReference>
<evidence type="ECO:0000256" key="2">
    <source>
        <dbReference type="ARBA" id="ARBA00022723"/>
    </source>
</evidence>
<sequence length="137" mass="14894">MSVYTGSCLCGGIQYEIRGELAPVQICHCQQCRKAQGSALVTNIPVSTEQFSMTKGEDLLTSYESSPGKERVFCGRCGSPVISRLHSLPGVVRIRAGTLDGEPPLTLLDHAYVGSKANWWPINDDLPQMEAGRQPTK</sequence>
<dbReference type="EMBL" id="JBHSDI010000001">
    <property type="protein sequence ID" value="MFC4257873.1"/>
    <property type="molecule type" value="Genomic_DNA"/>
</dbReference>
<comment type="similarity">
    <text evidence="1">Belongs to the Gfa family.</text>
</comment>
<dbReference type="SUPFAM" id="SSF51316">
    <property type="entry name" value="Mss4-like"/>
    <property type="match status" value="1"/>
</dbReference>
<protein>
    <submittedName>
        <fullName evidence="6">GFA family protein</fullName>
    </submittedName>
</protein>
<dbReference type="Gene3D" id="3.90.1590.10">
    <property type="entry name" value="glutathione-dependent formaldehyde- activating enzyme (gfa)"/>
    <property type="match status" value="1"/>
</dbReference>
<dbReference type="RefSeq" id="WP_379885136.1">
    <property type="nucleotide sequence ID" value="NZ_JBHSDI010000001.1"/>
</dbReference>
<dbReference type="Proteomes" id="UP001595798">
    <property type="component" value="Unassembled WGS sequence"/>
</dbReference>
<keyword evidence="2" id="KW-0479">Metal-binding</keyword>
<comment type="caution">
    <text evidence="6">The sequence shown here is derived from an EMBL/GenBank/DDBJ whole genome shotgun (WGS) entry which is preliminary data.</text>
</comment>
<dbReference type="InterPro" id="IPR011057">
    <property type="entry name" value="Mss4-like_sf"/>
</dbReference>
<evidence type="ECO:0000256" key="3">
    <source>
        <dbReference type="ARBA" id="ARBA00022833"/>
    </source>
</evidence>
<evidence type="ECO:0000313" key="6">
    <source>
        <dbReference type="EMBL" id="MFC4257873.1"/>
    </source>
</evidence>
<organism evidence="6 7">
    <name type="scientific">Marinobacter lacisalsi</name>
    <dbReference type="NCBI Taxonomy" id="475979"/>
    <lineage>
        <taxon>Bacteria</taxon>
        <taxon>Pseudomonadati</taxon>
        <taxon>Pseudomonadota</taxon>
        <taxon>Gammaproteobacteria</taxon>
        <taxon>Pseudomonadales</taxon>
        <taxon>Marinobacteraceae</taxon>
        <taxon>Marinobacter</taxon>
    </lineage>
</organism>
<keyword evidence="3" id="KW-0862">Zinc</keyword>
<gene>
    <name evidence="6" type="ORF">ACFOZ5_02380</name>
</gene>
<dbReference type="PROSITE" id="PS51891">
    <property type="entry name" value="CENP_V_GFA"/>
    <property type="match status" value="1"/>
</dbReference>
<dbReference type="InterPro" id="IPR006913">
    <property type="entry name" value="CENP-V/GFA"/>
</dbReference>
<keyword evidence="7" id="KW-1185">Reference proteome</keyword>
<proteinExistence type="inferred from homology"/>
<accession>A0ABV8QE69</accession>
<name>A0ABV8QE69_9GAMM</name>
<evidence type="ECO:0000256" key="4">
    <source>
        <dbReference type="ARBA" id="ARBA00023239"/>
    </source>
</evidence>
<feature type="domain" description="CENP-V/GFA" evidence="5">
    <location>
        <begin position="4"/>
        <end position="121"/>
    </location>
</feature>
<evidence type="ECO:0000256" key="1">
    <source>
        <dbReference type="ARBA" id="ARBA00005495"/>
    </source>
</evidence>
<reference evidence="7" key="1">
    <citation type="journal article" date="2019" name="Int. J. Syst. Evol. Microbiol.">
        <title>The Global Catalogue of Microorganisms (GCM) 10K type strain sequencing project: providing services to taxonomists for standard genome sequencing and annotation.</title>
        <authorList>
            <consortium name="The Broad Institute Genomics Platform"/>
            <consortium name="The Broad Institute Genome Sequencing Center for Infectious Disease"/>
            <person name="Wu L."/>
            <person name="Ma J."/>
        </authorList>
    </citation>
    <scope>NUCLEOTIDE SEQUENCE [LARGE SCALE GENOMIC DNA]</scope>
    <source>
        <strain evidence="7">CECT 7297</strain>
    </source>
</reference>
<keyword evidence="4" id="KW-0456">Lyase</keyword>
<evidence type="ECO:0000313" key="7">
    <source>
        <dbReference type="Proteomes" id="UP001595798"/>
    </source>
</evidence>
<dbReference type="PANTHER" id="PTHR33337:SF40">
    <property type="entry name" value="CENP-V_GFA DOMAIN-CONTAINING PROTEIN-RELATED"/>
    <property type="match status" value="1"/>
</dbReference>